<keyword evidence="3" id="KW-1133">Transmembrane helix</keyword>
<sequence>MMFLFGMELNDYLTVSTTTSIVVDNSSDGDFLRIDFNISFPALSCEFASVDVSDVLGTNRLNLTKTIRKFSIDPHLRPTGAEFHSGPLPHYIKHGDEVDEETNEGSVALNSASFDKLSHQYDPEVDGRILLAKVDCTEEVDLCRRETHGHHEHESYYGDRDTDTLVKTMDYLVDSIPQEDKKIALEDKSNVTKRPAPLSGGCRIEGYVRVKKVPGNLIISARSGSHSFDASKMNMSHVISHLSFGKTVSPQVLNDVKRLIPYLGRSHDKLNGRSFINHRDLDANVTIEHYLQVVKTEVVTTKSSHDHRIIEEYEYTAHSSLAQSVYIPVAKFHFELSPMQVLVTEDSKSFSHFLTNVCAIIGGVF</sequence>
<keyword evidence="8" id="KW-1185">Reference proteome</keyword>
<evidence type="ECO:0000256" key="2">
    <source>
        <dbReference type="ARBA" id="ARBA00022692"/>
    </source>
</evidence>
<dbReference type="CDD" id="cd02961">
    <property type="entry name" value="PDI_a_family"/>
    <property type="match status" value="1"/>
</dbReference>
<protein>
    <recommendedName>
        <fullName evidence="9">Endoplasmic reticulum vesicle transporter C-terminal domain-containing protein</fullName>
    </recommendedName>
</protein>
<evidence type="ECO:0000259" key="5">
    <source>
        <dbReference type="Pfam" id="PF07970"/>
    </source>
</evidence>
<accession>A0A7J9MTH0</accession>
<dbReference type="Pfam" id="PF07970">
    <property type="entry name" value="COPIIcoated_ERV"/>
    <property type="match status" value="1"/>
</dbReference>
<keyword evidence="2" id="KW-0812">Transmembrane</keyword>
<gene>
    <name evidence="7" type="ORF">Goshw_014754</name>
</gene>
<dbReference type="InterPro" id="IPR045888">
    <property type="entry name" value="Erv"/>
</dbReference>
<feature type="domain" description="Endoplasmic reticulum vesicle transporter C-terminal" evidence="5">
    <location>
        <begin position="194"/>
        <end position="365"/>
    </location>
</feature>
<evidence type="ECO:0000256" key="3">
    <source>
        <dbReference type="ARBA" id="ARBA00022989"/>
    </source>
</evidence>
<comment type="caution">
    <text evidence="7">The sequence shown here is derived from an EMBL/GenBank/DDBJ whole genome shotgun (WGS) entry which is preliminary data.</text>
</comment>
<dbReference type="InterPro" id="IPR012936">
    <property type="entry name" value="Erv_C"/>
</dbReference>
<proteinExistence type="predicted"/>
<reference evidence="7 8" key="1">
    <citation type="journal article" date="2019" name="Genome Biol. Evol.">
        <title>Insights into the evolution of the New World diploid cottons (Gossypium, subgenus Houzingenia) based on genome sequencing.</title>
        <authorList>
            <person name="Grover C.E."/>
            <person name="Arick M.A. 2nd"/>
            <person name="Thrash A."/>
            <person name="Conover J.L."/>
            <person name="Sanders W.S."/>
            <person name="Peterson D.G."/>
            <person name="Frelichowski J.E."/>
            <person name="Scheffler J.A."/>
            <person name="Scheffler B.E."/>
            <person name="Wendel J.F."/>
        </authorList>
    </citation>
    <scope>NUCLEOTIDE SEQUENCE [LARGE SCALE GENOMIC DNA]</scope>
    <source>
        <strain evidence="7">1</strain>
        <tissue evidence="7">Leaf</tissue>
    </source>
</reference>
<dbReference type="OrthoDB" id="72053at2759"/>
<evidence type="ECO:0000313" key="7">
    <source>
        <dbReference type="EMBL" id="MBA0874291.1"/>
    </source>
</evidence>
<dbReference type="GO" id="GO:0030134">
    <property type="term" value="C:COPII-coated ER to Golgi transport vesicle"/>
    <property type="evidence" value="ECO:0007669"/>
    <property type="project" value="TreeGrafter"/>
</dbReference>
<dbReference type="Pfam" id="PF13850">
    <property type="entry name" value="ERGIC_N"/>
    <property type="match status" value="1"/>
</dbReference>
<dbReference type="GO" id="GO:0005783">
    <property type="term" value="C:endoplasmic reticulum"/>
    <property type="evidence" value="ECO:0007669"/>
    <property type="project" value="TreeGrafter"/>
</dbReference>
<dbReference type="InterPro" id="IPR039542">
    <property type="entry name" value="Erv_N"/>
</dbReference>
<evidence type="ECO:0000259" key="6">
    <source>
        <dbReference type="Pfam" id="PF13850"/>
    </source>
</evidence>
<dbReference type="GO" id="GO:0016020">
    <property type="term" value="C:membrane"/>
    <property type="evidence" value="ECO:0007669"/>
    <property type="project" value="UniProtKB-SubCell"/>
</dbReference>
<comment type="subcellular location">
    <subcellularLocation>
        <location evidence="1">Membrane</location>
    </subcellularLocation>
</comment>
<evidence type="ECO:0000313" key="8">
    <source>
        <dbReference type="Proteomes" id="UP000593576"/>
    </source>
</evidence>
<dbReference type="Proteomes" id="UP000593576">
    <property type="component" value="Unassembled WGS sequence"/>
</dbReference>
<evidence type="ECO:0008006" key="9">
    <source>
        <dbReference type="Google" id="ProtNLM"/>
    </source>
</evidence>
<dbReference type="EMBL" id="JABFAF010000013">
    <property type="protein sequence ID" value="MBA0874291.1"/>
    <property type="molecule type" value="Genomic_DNA"/>
</dbReference>
<keyword evidence="4" id="KW-0472">Membrane</keyword>
<dbReference type="AlphaFoldDB" id="A0A7J9MTH0"/>
<evidence type="ECO:0000256" key="4">
    <source>
        <dbReference type="ARBA" id="ARBA00023136"/>
    </source>
</evidence>
<feature type="non-terminal residue" evidence="7">
    <location>
        <position position="365"/>
    </location>
</feature>
<dbReference type="PANTHER" id="PTHR10984">
    <property type="entry name" value="ENDOPLASMIC RETICULUM-GOLGI INTERMEDIATE COMPARTMENT PROTEIN"/>
    <property type="match status" value="1"/>
</dbReference>
<feature type="domain" description="Endoplasmic reticulum vesicle transporter N-terminal" evidence="6">
    <location>
        <begin position="1"/>
        <end position="60"/>
    </location>
</feature>
<evidence type="ECO:0000256" key="1">
    <source>
        <dbReference type="ARBA" id="ARBA00004370"/>
    </source>
</evidence>
<organism evidence="7 8">
    <name type="scientific">Gossypium schwendimanii</name>
    <name type="common">Cotton</name>
    <dbReference type="NCBI Taxonomy" id="34291"/>
    <lineage>
        <taxon>Eukaryota</taxon>
        <taxon>Viridiplantae</taxon>
        <taxon>Streptophyta</taxon>
        <taxon>Embryophyta</taxon>
        <taxon>Tracheophyta</taxon>
        <taxon>Spermatophyta</taxon>
        <taxon>Magnoliopsida</taxon>
        <taxon>eudicotyledons</taxon>
        <taxon>Gunneridae</taxon>
        <taxon>Pentapetalae</taxon>
        <taxon>rosids</taxon>
        <taxon>malvids</taxon>
        <taxon>Malvales</taxon>
        <taxon>Malvaceae</taxon>
        <taxon>Malvoideae</taxon>
        <taxon>Gossypium</taxon>
    </lineage>
</organism>
<dbReference type="PANTHER" id="PTHR10984:SF37">
    <property type="entry name" value="PROTEIN DISULFIDE-ISOMERASE 5-3"/>
    <property type="match status" value="1"/>
</dbReference>
<name>A0A7J9MTH0_GOSSC</name>